<proteinExistence type="predicted"/>
<sequence>MPPAPTVLATLPTPPPVRAHPYRPQAARKELAIKTVRSHRTAHGAAAAVPAAATRTHPPDGCWNAVAAAAGALPGPCASSVAACASQTLPLPCHVAAVRPYAGISAAVAMTSMLPASAGSYLPLPYAAASPHTAAGHPRFSQAAQACSVMGPLTPTSAPPTELPPTWPPCLMLPPPPSALSTHRPPQAPVQVQAQSHVPPLAPAPVPRSHPSSCSAAAAAAAAALQAAMAANAAANAAAGGVATLATPASSAAPSPALPPSSAAAQFVQRRYELANIVSWFTIKKWFGPLGCPDAAARHARLRELAYALMIHFRIATSVVVLALHLILRLTTQLNLRAVPPEPGSEIRVLTVALMLAEIQLNDRPYPARLWTKVTRLKVGEVAAMKMEFLQALDWRTHLGADEFAAWVRQLSTYINACHAVAIAKRVA</sequence>
<dbReference type="PANTHER" id="PTHR15615">
    <property type="match status" value="1"/>
</dbReference>
<accession>A0A4P9XE60</accession>
<dbReference type="Gene3D" id="1.10.472.10">
    <property type="entry name" value="Cyclin-like"/>
    <property type="match status" value="1"/>
</dbReference>
<name>A0A4P9XE60_9FUNG</name>
<evidence type="ECO:0000256" key="1">
    <source>
        <dbReference type="SAM" id="Phobius"/>
    </source>
</evidence>
<dbReference type="STRING" id="1555241.A0A4P9XE60"/>
<feature type="transmembrane region" description="Helical" evidence="1">
    <location>
        <begin position="305"/>
        <end position="328"/>
    </location>
</feature>
<dbReference type="CDD" id="cd20557">
    <property type="entry name" value="CYCLIN_ScPCL1-like"/>
    <property type="match status" value="1"/>
</dbReference>
<dbReference type="InterPro" id="IPR013922">
    <property type="entry name" value="Cyclin_PHO80-like"/>
</dbReference>
<protein>
    <recommendedName>
        <fullName evidence="4">Cyclin N-terminal domain-containing protein</fullName>
    </recommendedName>
</protein>
<dbReference type="GO" id="GO:0000307">
    <property type="term" value="C:cyclin-dependent protein kinase holoenzyme complex"/>
    <property type="evidence" value="ECO:0007669"/>
    <property type="project" value="TreeGrafter"/>
</dbReference>
<dbReference type="GO" id="GO:0016538">
    <property type="term" value="F:cyclin-dependent protein serine/threonine kinase regulator activity"/>
    <property type="evidence" value="ECO:0007669"/>
    <property type="project" value="TreeGrafter"/>
</dbReference>
<organism evidence="2 3">
    <name type="scientific">Caulochytrium protostelioides</name>
    <dbReference type="NCBI Taxonomy" id="1555241"/>
    <lineage>
        <taxon>Eukaryota</taxon>
        <taxon>Fungi</taxon>
        <taxon>Fungi incertae sedis</taxon>
        <taxon>Chytridiomycota</taxon>
        <taxon>Chytridiomycota incertae sedis</taxon>
        <taxon>Chytridiomycetes</taxon>
        <taxon>Caulochytriales</taxon>
        <taxon>Caulochytriaceae</taxon>
        <taxon>Caulochytrium</taxon>
    </lineage>
</organism>
<dbReference type="GO" id="GO:0019901">
    <property type="term" value="F:protein kinase binding"/>
    <property type="evidence" value="ECO:0007669"/>
    <property type="project" value="InterPro"/>
</dbReference>
<dbReference type="AlphaFoldDB" id="A0A4P9XE60"/>
<gene>
    <name evidence="2" type="ORF">CXG81DRAFT_23522</name>
</gene>
<dbReference type="PANTHER" id="PTHR15615:SF27">
    <property type="entry name" value="PHO85 CYCLIN CLG1"/>
    <property type="match status" value="1"/>
</dbReference>
<keyword evidence="1" id="KW-0812">Transmembrane</keyword>
<dbReference type="Proteomes" id="UP000274922">
    <property type="component" value="Unassembled WGS sequence"/>
</dbReference>
<keyword evidence="3" id="KW-1185">Reference proteome</keyword>
<dbReference type="GO" id="GO:0005634">
    <property type="term" value="C:nucleus"/>
    <property type="evidence" value="ECO:0007669"/>
    <property type="project" value="TreeGrafter"/>
</dbReference>
<evidence type="ECO:0000313" key="3">
    <source>
        <dbReference type="Proteomes" id="UP000274922"/>
    </source>
</evidence>
<dbReference type="OrthoDB" id="286814at2759"/>
<evidence type="ECO:0000313" key="2">
    <source>
        <dbReference type="EMBL" id="RKP03827.1"/>
    </source>
</evidence>
<evidence type="ECO:0008006" key="4">
    <source>
        <dbReference type="Google" id="ProtNLM"/>
    </source>
</evidence>
<dbReference type="EMBL" id="ML014117">
    <property type="protein sequence ID" value="RKP03827.1"/>
    <property type="molecule type" value="Genomic_DNA"/>
</dbReference>
<reference evidence="3" key="1">
    <citation type="journal article" date="2018" name="Nat. Microbiol.">
        <title>Leveraging single-cell genomics to expand the fungal tree of life.</title>
        <authorList>
            <person name="Ahrendt S.R."/>
            <person name="Quandt C.A."/>
            <person name="Ciobanu D."/>
            <person name="Clum A."/>
            <person name="Salamov A."/>
            <person name="Andreopoulos B."/>
            <person name="Cheng J.F."/>
            <person name="Woyke T."/>
            <person name="Pelin A."/>
            <person name="Henrissat B."/>
            <person name="Reynolds N.K."/>
            <person name="Benny G.L."/>
            <person name="Smith M.E."/>
            <person name="James T.Y."/>
            <person name="Grigoriev I.V."/>
        </authorList>
    </citation>
    <scope>NUCLEOTIDE SEQUENCE [LARGE SCALE GENOMIC DNA]</scope>
    <source>
        <strain evidence="3">ATCC 52028</strain>
    </source>
</reference>
<keyword evidence="1" id="KW-0472">Membrane</keyword>
<keyword evidence="1" id="KW-1133">Transmembrane helix</keyword>